<feature type="transmembrane region" description="Helical" evidence="6">
    <location>
        <begin position="134"/>
        <end position="156"/>
    </location>
</feature>
<comment type="similarity">
    <text evidence="2">Belongs to the purine-cytosine permease (2.A.39) family.</text>
</comment>
<protein>
    <submittedName>
        <fullName evidence="7">Cytosine/purine/uracil/thiamine/allantoin permease family protein</fullName>
    </submittedName>
</protein>
<feature type="transmembrane region" description="Helical" evidence="6">
    <location>
        <begin position="351"/>
        <end position="370"/>
    </location>
</feature>
<dbReference type="Proteomes" id="UP000028640">
    <property type="component" value="Unassembled WGS sequence"/>
</dbReference>
<dbReference type="OrthoDB" id="5487344at2"/>
<accession>A0A085GMT6</accession>
<organism evidence="7 8">
    <name type="scientific">Ewingella americana (strain ATCC 33852 / DSM 4580 / CCUG 14506 / JCM 5911 / LMG 7869 / NCTC 12157 / CDC 1468-78)</name>
    <dbReference type="NCBI Taxonomy" id="910964"/>
    <lineage>
        <taxon>Bacteria</taxon>
        <taxon>Pseudomonadati</taxon>
        <taxon>Pseudomonadota</taxon>
        <taxon>Gammaproteobacteria</taxon>
        <taxon>Enterobacterales</taxon>
        <taxon>Yersiniaceae</taxon>
        <taxon>Ewingella</taxon>
    </lineage>
</organism>
<dbReference type="STRING" id="910964.GEAM_0559"/>
<name>A0A085GMT6_EWIA3</name>
<evidence type="ECO:0000256" key="5">
    <source>
        <dbReference type="ARBA" id="ARBA00023136"/>
    </source>
</evidence>
<dbReference type="Pfam" id="PF02133">
    <property type="entry name" value="Transp_cyt_pur"/>
    <property type="match status" value="1"/>
</dbReference>
<feature type="transmembrane region" description="Helical" evidence="6">
    <location>
        <begin position="195"/>
        <end position="218"/>
    </location>
</feature>
<dbReference type="PANTHER" id="PTHR30569">
    <property type="entry name" value="CYTOSINE TRANSPORTER CODB"/>
    <property type="match status" value="1"/>
</dbReference>
<dbReference type="GeneID" id="78378903"/>
<feature type="transmembrane region" description="Helical" evidence="6">
    <location>
        <begin position="382"/>
        <end position="404"/>
    </location>
</feature>
<dbReference type="Gene3D" id="1.10.4160.10">
    <property type="entry name" value="Hydantoin permease"/>
    <property type="match status" value="1"/>
</dbReference>
<comment type="caution">
    <text evidence="7">The sequence shown here is derived from an EMBL/GenBank/DDBJ whole genome shotgun (WGS) entry which is preliminary data.</text>
</comment>
<dbReference type="EMBL" id="JMPJ01000022">
    <property type="protein sequence ID" value="KFC85031.1"/>
    <property type="molecule type" value="Genomic_DNA"/>
</dbReference>
<keyword evidence="4 6" id="KW-1133">Transmembrane helix</keyword>
<feature type="transmembrane region" description="Helical" evidence="6">
    <location>
        <begin position="104"/>
        <end position="122"/>
    </location>
</feature>
<dbReference type="GO" id="GO:0015209">
    <property type="term" value="F:cytosine transmembrane transporter activity"/>
    <property type="evidence" value="ECO:0007669"/>
    <property type="project" value="InterPro"/>
</dbReference>
<evidence type="ECO:0000256" key="3">
    <source>
        <dbReference type="ARBA" id="ARBA00022692"/>
    </source>
</evidence>
<dbReference type="InterPro" id="IPR001248">
    <property type="entry name" value="Pur-cyt_permease"/>
</dbReference>
<feature type="transmembrane region" description="Helical" evidence="6">
    <location>
        <begin position="239"/>
        <end position="267"/>
    </location>
</feature>
<dbReference type="PANTHER" id="PTHR30569:SF0">
    <property type="entry name" value="CYTOSINE PERMEASE"/>
    <property type="match status" value="1"/>
</dbReference>
<feature type="transmembrane region" description="Helical" evidence="6">
    <location>
        <begin position="410"/>
        <end position="429"/>
    </location>
</feature>
<reference evidence="7 8" key="1">
    <citation type="submission" date="2014-05" db="EMBL/GenBank/DDBJ databases">
        <title>ATOL: Assembling a taxonomically balanced genome-scale reconstruction of the evolutionary history of the Enterobacteriaceae.</title>
        <authorList>
            <person name="Plunkett G.III."/>
            <person name="Neeno-Eckwall E.C."/>
            <person name="Glasner J.D."/>
            <person name="Perna N.T."/>
        </authorList>
    </citation>
    <scope>NUCLEOTIDE SEQUENCE [LARGE SCALE GENOMIC DNA]</scope>
    <source>
        <strain evidence="7 8">ATCC 33852</strain>
    </source>
</reference>
<gene>
    <name evidence="7" type="ORF">GEAM_0559</name>
</gene>
<dbReference type="InterPro" id="IPR030191">
    <property type="entry name" value="CodB"/>
</dbReference>
<feature type="transmembrane region" description="Helical" evidence="6">
    <location>
        <begin position="163"/>
        <end position="183"/>
    </location>
</feature>
<keyword evidence="3 6" id="KW-0812">Transmembrane</keyword>
<proteinExistence type="inferred from homology"/>
<feature type="transmembrane region" description="Helical" evidence="6">
    <location>
        <begin position="324"/>
        <end position="345"/>
    </location>
</feature>
<evidence type="ECO:0000313" key="7">
    <source>
        <dbReference type="EMBL" id="KFC85031.1"/>
    </source>
</evidence>
<keyword evidence="8" id="KW-1185">Reference proteome</keyword>
<feature type="transmembrane region" description="Helical" evidence="6">
    <location>
        <begin position="279"/>
        <end position="303"/>
    </location>
</feature>
<dbReference type="eggNOG" id="COG1457">
    <property type="taxonomic scope" value="Bacteria"/>
</dbReference>
<feature type="transmembrane region" description="Helical" evidence="6">
    <location>
        <begin position="60"/>
        <end position="84"/>
    </location>
</feature>
<feature type="transmembrane region" description="Helical" evidence="6">
    <location>
        <begin position="36"/>
        <end position="54"/>
    </location>
</feature>
<evidence type="ECO:0000256" key="4">
    <source>
        <dbReference type="ARBA" id="ARBA00022989"/>
    </source>
</evidence>
<evidence type="ECO:0000256" key="1">
    <source>
        <dbReference type="ARBA" id="ARBA00004141"/>
    </source>
</evidence>
<comment type="subcellular location">
    <subcellularLocation>
        <location evidence="1">Membrane</location>
        <topology evidence="1">Multi-pass membrane protein</topology>
    </subcellularLocation>
</comment>
<dbReference type="AlphaFoldDB" id="A0A085GMT6"/>
<keyword evidence="5 6" id="KW-0472">Membrane</keyword>
<dbReference type="RefSeq" id="WP_034787948.1">
    <property type="nucleotide sequence ID" value="NZ_JMPJ01000022.1"/>
</dbReference>
<sequence length="439" mass="46505">MKTNNKNDAAGKGLEQEFEHSPVPLTHRHSTRSVSAVWFGFPMILTNALFGGIITWHLGFWPAIAAILLGNLVLFGYVGALSHFAGSTGLNFALQAKKTFGTKGYGWVSGFLSTVVIGWYAFQTGLTGTVIHETFGWNELGVSAFAAVLYIAITFLGVRALSLLGMIAAPMYVILGLVALWLISGTHDLTQIVNWHGSAAVAGGMTMGTAVTMVVAGFADSGTMTADFTRWSKDGKSAVIAAFSAFPVANVISYLFGVVIVAAGAAIDPLQNGGNFLSLLMGHGALLEVLAFVFVFINLGSVCTHCLYNGAMGFSHLFGSKMRLWTVILGAIGGVLALIGVWHYFLNWLSLLGVAVPPFGAVMIVDLILMGEISRLRTEQRVRASAFVAWAIGTCCATIAHIWFPSVGEAIVGLVAGAVSYYAITMLAIKSPVVALEKK</sequence>
<dbReference type="GO" id="GO:0005886">
    <property type="term" value="C:plasma membrane"/>
    <property type="evidence" value="ECO:0007669"/>
    <property type="project" value="TreeGrafter"/>
</dbReference>
<evidence type="ECO:0000256" key="2">
    <source>
        <dbReference type="ARBA" id="ARBA00008974"/>
    </source>
</evidence>
<evidence type="ECO:0000256" key="6">
    <source>
        <dbReference type="SAM" id="Phobius"/>
    </source>
</evidence>
<evidence type="ECO:0000313" key="8">
    <source>
        <dbReference type="Proteomes" id="UP000028640"/>
    </source>
</evidence>